<dbReference type="InterPro" id="IPR015943">
    <property type="entry name" value="WD40/YVTN_repeat-like_dom_sf"/>
</dbReference>
<evidence type="ECO:0000313" key="6">
    <source>
        <dbReference type="Proteomes" id="UP001313282"/>
    </source>
</evidence>
<dbReference type="InterPro" id="IPR011047">
    <property type="entry name" value="Quinoprotein_ADH-like_sf"/>
</dbReference>
<keyword evidence="6" id="KW-1185">Reference proteome</keyword>
<evidence type="ECO:0000256" key="1">
    <source>
        <dbReference type="ARBA" id="ARBA00022574"/>
    </source>
</evidence>
<reference evidence="5 6" key="1">
    <citation type="submission" date="2019-10" db="EMBL/GenBank/DDBJ databases">
        <authorList>
            <person name="Palmer J.M."/>
        </authorList>
    </citation>
    <scope>NUCLEOTIDE SEQUENCE [LARGE SCALE GENOMIC DNA]</scope>
    <source>
        <strain evidence="5 6">TWF718</strain>
    </source>
</reference>
<comment type="caution">
    <text evidence="5">The sequence shown here is derived from an EMBL/GenBank/DDBJ whole genome shotgun (WGS) entry which is preliminary data.</text>
</comment>
<dbReference type="InterPro" id="IPR050505">
    <property type="entry name" value="WDR55/POC1"/>
</dbReference>
<organism evidence="5 6">
    <name type="scientific">Orbilia javanica</name>
    <dbReference type="NCBI Taxonomy" id="47235"/>
    <lineage>
        <taxon>Eukaryota</taxon>
        <taxon>Fungi</taxon>
        <taxon>Dikarya</taxon>
        <taxon>Ascomycota</taxon>
        <taxon>Pezizomycotina</taxon>
        <taxon>Orbiliomycetes</taxon>
        <taxon>Orbiliales</taxon>
        <taxon>Orbiliaceae</taxon>
        <taxon>Orbilia</taxon>
    </lineage>
</organism>
<dbReference type="PROSITE" id="PS50082">
    <property type="entry name" value="WD_REPEATS_2"/>
    <property type="match status" value="1"/>
</dbReference>
<dbReference type="Pfam" id="PF24883">
    <property type="entry name" value="NPHP3_N"/>
    <property type="match status" value="1"/>
</dbReference>
<dbReference type="InterPro" id="IPR001680">
    <property type="entry name" value="WD40_rpt"/>
</dbReference>
<dbReference type="Gene3D" id="3.40.50.300">
    <property type="entry name" value="P-loop containing nucleotide triphosphate hydrolases"/>
    <property type="match status" value="1"/>
</dbReference>
<dbReference type="SUPFAM" id="SSF52540">
    <property type="entry name" value="P-loop containing nucleoside triphosphate hydrolases"/>
    <property type="match status" value="1"/>
</dbReference>
<keyword evidence="2" id="KW-0677">Repeat</keyword>
<accession>A0AAN8RCL9</accession>
<dbReference type="InterPro" id="IPR056884">
    <property type="entry name" value="NPHP3-like_N"/>
</dbReference>
<dbReference type="InterPro" id="IPR036322">
    <property type="entry name" value="WD40_repeat_dom_sf"/>
</dbReference>
<dbReference type="Gene3D" id="2.130.10.10">
    <property type="entry name" value="YVTN repeat-like/Quinoprotein amine dehydrogenase"/>
    <property type="match status" value="3"/>
</dbReference>
<feature type="repeat" description="WD" evidence="3">
    <location>
        <begin position="941"/>
        <end position="972"/>
    </location>
</feature>
<evidence type="ECO:0000313" key="5">
    <source>
        <dbReference type="EMBL" id="KAK6342388.1"/>
    </source>
</evidence>
<sequence>MEAVGAAASIIAIIDLTAKLAKLCKGYIGDVKNAESDQLALYDRILATEKLVKEVDILIKGPDKGKLESSADLEDALARCRKILKELEEKLKPKSTKTRFKRFVRILKWPLNKGEIDRVVGNLKELEGAIQLAIKLDELKIVLSVDKKVDKIVAAVTRIAGLPIAEGAVFGSYEDQHEPKCLPNTREQLLKDFEAWTTAARDDAKPIFWLSGAAGTGKSTICRTVATLLRDKGMLAASFFFKRGGGDRGNASKFVTTIAAGLSAYYSDLSPHIENAVNEDPGISTKNLNDQFESLVLAPIASGLGAAANNKAVSIIVIDALDECDNENDIRLLVKLLGKLADQAAVDIRVFITSRPETPIYAGFKKIDGTYKDLVLHNIEEKIIQHDIQIFFEQEFKNIADEFDGMLPKGWPEKGIIQRLVQMSSPLFIVASTICRLVSGSRSTLGPKRQLEKILDYQSKSHISKVGRIYAPVLDQLLLGRDEEEKALIIQTTVDMLGILFITKTPMSRRDISQLLEVEEDVILCRLRELRSVLHVPEDPTESIRPYHLSFQEFLLDPKSESITLFYVDVGKIRGKLAGWCISLLDKKLKRNMCRLEPDQAFEEIDRDEREAIVRKYIPSAVRYACQFWVGNAIHDRRIHVDNGQMHRFLERHLLHWLELSAVIDPSVINNVLLPEITRLYRNISVKTSPILSAVLSEISQFIIGNQKVFERWPLQIYSRAIIGTPDNSKIRQLFVKDSSYFTGTSRSTKKWDSQRHQIYLPVLYGEWFKDGLDIQCIDFSFYGDHLLCISNSGILWVFSLENLNGAPLEFEVGVGKFVFAALFDIRDIGNFIAVGTDDGEIRIFDLASNKTIEILTAGGNPKCSGATSTRIMNNSTWGWKYSEYHARPPPSSSIRPILHLASASNSAHSINIWIVPENQKYTAAELHRVLNCPSAFFTFICFDKDCKFLASASADVLIRVWDVETGYLTAVVERDSGPAPAPCSGLCCHENQVKSIISHRPEEFAIVVGGKIENWNFSEPSSPTVAYPPENSDETLGLGSWSFGRRSFLSAGADGGIRVWDCDGNDITRRISYMDHNTRKITSVRASEHRGGMAASLSCSGRVDIWNLNISAAIIPEQVYPRMWERHHVYFSPDGDLLATVVERDYQIRLWSVMSHESPRFLRAEEFIIAHLVIFSADSKLLGCVLVDNTVNIWRTLTGDLTYSWRMESSPVRGLAFSPDAEAIAVYAGKPSATLELWDLNPIPPIKAVTVATGLRCGGTNLIEKSQYHMAFSKDRRHLAWVDVRGWDDHVSSAFKQNSSVEENFYSLSVYIWDILTQEIKHRRFSFKSNPFLHFSPQSFGYQDSFFRSKVVCPNGVLDIEKWAKADGDDQPPQLEPGLPYFQQDYSGLWLSWNGRRRLMMTGDDGVQVAAMDQHDHRFAWLTRTGDVGFLELDEASMSRFEEWHRNEG</sequence>
<name>A0AAN8RCL9_9PEZI</name>
<dbReference type="SMART" id="SM00320">
    <property type="entry name" value="WD40"/>
    <property type="match status" value="8"/>
</dbReference>
<proteinExistence type="predicted"/>
<dbReference type="EMBL" id="JAVHNR010000005">
    <property type="protein sequence ID" value="KAK6342388.1"/>
    <property type="molecule type" value="Genomic_DNA"/>
</dbReference>
<dbReference type="Pfam" id="PF00400">
    <property type="entry name" value="WD40"/>
    <property type="match status" value="1"/>
</dbReference>
<feature type="domain" description="Nephrocystin 3-like N-terminal" evidence="4">
    <location>
        <begin position="185"/>
        <end position="355"/>
    </location>
</feature>
<evidence type="ECO:0000256" key="3">
    <source>
        <dbReference type="PROSITE-ProRule" id="PRU00221"/>
    </source>
</evidence>
<gene>
    <name evidence="5" type="ORF">TWF718_007789</name>
</gene>
<evidence type="ECO:0000256" key="2">
    <source>
        <dbReference type="ARBA" id="ARBA00022737"/>
    </source>
</evidence>
<dbReference type="SUPFAM" id="SSF50998">
    <property type="entry name" value="Quinoprotein alcohol dehydrogenase-like"/>
    <property type="match status" value="1"/>
</dbReference>
<evidence type="ECO:0000259" key="4">
    <source>
        <dbReference type="Pfam" id="PF24883"/>
    </source>
</evidence>
<dbReference type="SUPFAM" id="SSF50978">
    <property type="entry name" value="WD40 repeat-like"/>
    <property type="match status" value="1"/>
</dbReference>
<dbReference type="PANTHER" id="PTHR44019:SF8">
    <property type="entry name" value="POC1 CENTRIOLAR PROTEIN HOMOLOG"/>
    <property type="match status" value="1"/>
</dbReference>
<dbReference type="PROSITE" id="PS00678">
    <property type="entry name" value="WD_REPEATS_1"/>
    <property type="match status" value="1"/>
</dbReference>
<dbReference type="PANTHER" id="PTHR44019">
    <property type="entry name" value="WD REPEAT-CONTAINING PROTEIN 55"/>
    <property type="match status" value="1"/>
</dbReference>
<keyword evidence="1 3" id="KW-0853">WD repeat</keyword>
<dbReference type="InterPro" id="IPR019775">
    <property type="entry name" value="WD40_repeat_CS"/>
</dbReference>
<dbReference type="Proteomes" id="UP001313282">
    <property type="component" value="Unassembled WGS sequence"/>
</dbReference>
<protein>
    <recommendedName>
        <fullName evidence="4">Nephrocystin 3-like N-terminal domain-containing protein</fullName>
    </recommendedName>
</protein>
<dbReference type="SUPFAM" id="SSF82171">
    <property type="entry name" value="DPP6 N-terminal domain-like"/>
    <property type="match status" value="1"/>
</dbReference>
<dbReference type="InterPro" id="IPR027417">
    <property type="entry name" value="P-loop_NTPase"/>
</dbReference>